<feature type="transmembrane region" description="Helical" evidence="6">
    <location>
        <begin position="179"/>
        <end position="203"/>
    </location>
</feature>
<dbReference type="PANTHER" id="PTHR22911">
    <property type="entry name" value="ACYL-MALONYL CONDENSING ENZYME-RELATED"/>
    <property type="match status" value="1"/>
</dbReference>
<feature type="transmembrane region" description="Helical" evidence="6">
    <location>
        <begin position="210"/>
        <end position="230"/>
    </location>
</feature>
<dbReference type="STRING" id="48709.A0A1D2N7F4"/>
<dbReference type="InterPro" id="IPR037185">
    <property type="entry name" value="EmrE-like"/>
</dbReference>
<feature type="domain" description="EamA" evidence="7">
    <location>
        <begin position="81"/>
        <end position="226"/>
    </location>
</feature>
<feature type="transmembrane region" description="Helical" evidence="6">
    <location>
        <begin position="80"/>
        <end position="101"/>
    </location>
</feature>
<dbReference type="OrthoDB" id="306876at2759"/>
<feature type="transmembrane region" description="Helical" evidence="6">
    <location>
        <begin position="272"/>
        <end position="292"/>
    </location>
</feature>
<comment type="subcellular location">
    <subcellularLocation>
        <location evidence="1">Membrane</location>
        <topology evidence="1">Multi-pass membrane protein</topology>
    </subcellularLocation>
</comment>
<feature type="transmembrane region" description="Helical" evidence="6">
    <location>
        <begin position="337"/>
        <end position="355"/>
    </location>
</feature>
<keyword evidence="2 6" id="KW-0812">Transmembrane</keyword>
<evidence type="ECO:0000256" key="6">
    <source>
        <dbReference type="SAM" id="Phobius"/>
    </source>
</evidence>
<evidence type="ECO:0000256" key="5">
    <source>
        <dbReference type="SAM" id="MobiDB-lite"/>
    </source>
</evidence>
<name>A0A1D2N7F4_ORCCI</name>
<proteinExistence type="predicted"/>
<evidence type="ECO:0000313" key="9">
    <source>
        <dbReference type="Proteomes" id="UP000094527"/>
    </source>
</evidence>
<organism evidence="8 9">
    <name type="scientific">Orchesella cincta</name>
    <name type="common">Springtail</name>
    <name type="synonym">Podura cincta</name>
    <dbReference type="NCBI Taxonomy" id="48709"/>
    <lineage>
        <taxon>Eukaryota</taxon>
        <taxon>Metazoa</taxon>
        <taxon>Ecdysozoa</taxon>
        <taxon>Arthropoda</taxon>
        <taxon>Hexapoda</taxon>
        <taxon>Collembola</taxon>
        <taxon>Entomobryomorpha</taxon>
        <taxon>Entomobryoidea</taxon>
        <taxon>Orchesellidae</taxon>
        <taxon>Orchesellinae</taxon>
        <taxon>Orchesella</taxon>
    </lineage>
</organism>
<feature type="transmembrane region" description="Helical" evidence="6">
    <location>
        <begin position="361"/>
        <end position="380"/>
    </location>
</feature>
<dbReference type="OMA" id="LACHEEQ"/>
<dbReference type="PANTHER" id="PTHR22911:SF6">
    <property type="entry name" value="SOLUTE CARRIER FAMILY 35 MEMBER G1"/>
    <property type="match status" value="1"/>
</dbReference>
<feature type="transmembrane region" description="Helical" evidence="6">
    <location>
        <begin position="113"/>
        <end position="134"/>
    </location>
</feature>
<feature type="transmembrane region" description="Helical" evidence="6">
    <location>
        <begin position="242"/>
        <end position="265"/>
    </location>
</feature>
<feature type="region of interest" description="Disordered" evidence="5">
    <location>
        <begin position="1"/>
        <end position="22"/>
    </location>
</feature>
<evidence type="ECO:0000259" key="7">
    <source>
        <dbReference type="Pfam" id="PF00892"/>
    </source>
</evidence>
<gene>
    <name evidence="8" type="ORF">Ocin01_05801</name>
</gene>
<evidence type="ECO:0000256" key="2">
    <source>
        <dbReference type="ARBA" id="ARBA00022692"/>
    </source>
</evidence>
<dbReference type="InterPro" id="IPR000620">
    <property type="entry name" value="EamA_dom"/>
</dbReference>
<feature type="transmembrane region" description="Helical" evidence="6">
    <location>
        <begin position="155"/>
        <end position="173"/>
    </location>
</feature>
<keyword evidence="4 6" id="KW-0472">Membrane</keyword>
<feature type="transmembrane region" description="Helical" evidence="6">
    <location>
        <begin position="304"/>
        <end position="325"/>
    </location>
</feature>
<comment type="caution">
    <text evidence="8">The sequence shown here is derived from an EMBL/GenBank/DDBJ whole genome shotgun (WGS) entry which is preliminary data.</text>
</comment>
<reference evidence="8 9" key="1">
    <citation type="journal article" date="2016" name="Genome Biol. Evol.">
        <title>Gene Family Evolution Reflects Adaptation to Soil Environmental Stressors in the Genome of the Collembolan Orchesella cincta.</title>
        <authorList>
            <person name="Faddeeva-Vakhrusheva A."/>
            <person name="Derks M.F."/>
            <person name="Anvar S.Y."/>
            <person name="Agamennone V."/>
            <person name="Suring W."/>
            <person name="Smit S."/>
            <person name="van Straalen N.M."/>
            <person name="Roelofs D."/>
        </authorList>
    </citation>
    <scope>NUCLEOTIDE SEQUENCE [LARGE SCALE GENOMIC DNA]</scope>
    <source>
        <tissue evidence="8">Mixed pool</tissue>
    </source>
</reference>
<dbReference type="Pfam" id="PF00892">
    <property type="entry name" value="EamA"/>
    <property type="match status" value="1"/>
</dbReference>
<keyword evidence="9" id="KW-1185">Reference proteome</keyword>
<sequence length="398" mass="44085">MSSRNAISLKGDPKNGPEKLPFISPSSSIPQPTVTKYKLADHYPVNLAVKECTKQVEQFECEANQNGHGHQDSKKGFRNYFGILLALLAGFVFTVGTVIVVKYMKHYHPFTLAMFRLQGVFVPSIFMVLYYSRVKKIPVFQPVWPVTEKGKGKKFFGVVLRASLGCTCLFLHFHALQHITVADVAVLSSCKPVFVTIAAFLLLGESCGAFPVLMALFTMVGVGVITRPPIFTGQDSFDNETLIGAGFALSSVFLDTFVVCIIRYLKVVHVSVMMLFLGFWGTIQSVICAYSIGELKIPEKATDWGLAIALAAIALINQVAMNLALQFEQAGPVSVTRTMDFIFAFILQFVWMGLVPDLFSISGAAIIIACVLLTAFRKWLNMQPKTHAARKRYWFVLK</sequence>
<dbReference type="Proteomes" id="UP000094527">
    <property type="component" value="Unassembled WGS sequence"/>
</dbReference>
<evidence type="ECO:0000256" key="1">
    <source>
        <dbReference type="ARBA" id="ARBA00004141"/>
    </source>
</evidence>
<protein>
    <submittedName>
        <fullName evidence="8">Solute carrier family 35 member G1</fullName>
    </submittedName>
</protein>
<dbReference type="SUPFAM" id="SSF103481">
    <property type="entry name" value="Multidrug resistance efflux transporter EmrE"/>
    <property type="match status" value="2"/>
</dbReference>
<evidence type="ECO:0000256" key="4">
    <source>
        <dbReference type="ARBA" id="ARBA00023136"/>
    </source>
</evidence>
<dbReference type="EMBL" id="LJIJ01000183">
    <property type="protein sequence ID" value="ODN00886.1"/>
    <property type="molecule type" value="Genomic_DNA"/>
</dbReference>
<keyword evidence="3 6" id="KW-1133">Transmembrane helix</keyword>
<accession>A0A1D2N7F4</accession>
<dbReference type="AlphaFoldDB" id="A0A1D2N7F4"/>
<evidence type="ECO:0000256" key="3">
    <source>
        <dbReference type="ARBA" id="ARBA00022989"/>
    </source>
</evidence>
<evidence type="ECO:0000313" key="8">
    <source>
        <dbReference type="EMBL" id="ODN00886.1"/>
    </source>
</evidence>
<dbReference type="GO" id="GO:0016020">
    <property type="term" value="C:membrane"/>
    <property type="evidence" value="ECO:0007669"/>
    <property type="project" value="UniProtKB-SubCell"/>
</dbReference>